<gene>
    <name evidence="3" type="ORF">ACAOBT_LOCUS12379</name>
</gene>
<dbReference type="InterPro" id="IPR031734">
    <property type="entry name" value="MBF2"/>
</dbReference>
<feature type="region of interest" description="Disordered" evidence="1">
    <location>
        <begin position="73"/>
        <end position="117"/>
    </location>
</feature>
<protein>
    <submittedName>
        <fullName evidence="3">Uncharacterized protein</fullName>
    </submittedName>
</protein>
<reference evidence="3" key="1">
    <citation type="submission" date="2022-03" db="EMBL/GenBank/DDBJ databases">
        <authorList>
            <person name="Sayadi A."/>
        </authorList>
    </citation>
    <scope>NUCLEOTIDE SEQUENCE</scope>
</reference>
<dbReference type="EMBL" id="CAKOFQ010006852">
    <property type="protein sequence ID" value="CAH1976915.1"/>
    <property type="molecule type" value="Genomic_DNA"/>
</dbReference>
<keyword evidence="2" id="KW-0732">Signal</keyword>
<dbReference type="PANTHER" id="PTHR37685:SF1">
    <property type="entry name" value="GEO11136P1-RELATED"/>
    <property type="match status" value="1"/>
</dbReference>
<name>A0A9P0KT94_ACAOB</name>
<feature type="compositionally biased region" description="Polar residues" evidence="1">
    <location>
        <begin position="84"/>
        <end position="93"/>
    </location>
</feature>
<dbReference type="Pfam" id="PF15868">
    <property type="entry name" value="MBF2"/>
    <property type="match status" value="1"/>
</dbReference>
<sequence length="295" mass="33672">MKRYLIIFATLSILSGIPSTLERANISRIGVERSVNRLDRRQFNNRTENIKNIARQKPEVKIGNMTTTRGISEKNMLERKHKTSAANNNNIFNSKKGKQIDTKRQDQSAGKSMSDRQYKRYSMSNRSKIFITDKPTVEKRNVIISKSNDTTAHTTTVEARNVSTARIEYKLLKKPHNLFIGRCYPKKYPVLHQENVIVTNDEKSHVTAKIKMIVAGDVYITCANVYDQGAEGEESYPTYSGGGVGRNFIEFDVLTQYGKGFKVFVQIFGYRKDEISRDTDKQKNISDSVGYGFEK</sequence>
<dbReference type="PANTHER" id="PTHR37685">
    <property type="entry name" value="GEO11136P1-RELATED"/>
    <property type="match status" value="1"/>
</dbReference>
<accession>A0A9P0KT94</accession>
<evidence type="ECO:0000313" key="4">
    <source>
        <dbReference type="Proteomes" id="UP001152888"/>
    </source>
</evidence>
<evidence type="ECO:0000256" key="2">
    <source>
        <dbReference type="SAM" id="SignalP"/>
    </source>
</evidence>
<feature type="signal peptide" evidence="2">
    <location>
        <begin position="1"/>
        <end position="16"/>
    </location>
</feature>
<evidence type="ECO:0000256" key="1">
    <source>
        <dbReference type="SAM" id="MobiDB-lite"/>
    </source>
</evidence>
<organism evidence="3 4">
    <name type="scientific">Acanthoscelides obtectus</name>
    <name type="common">Bean weevil</name>
    <name type="synonym">Bruchus obtectus</name>
    <dbReference type="NCBI Taxonomy" id="200917"/>
    <lineage>
        <taxon>Eukaryota</taxon>
        <taxon>Metazoa</taxon>
        <taxon>Ecdysozoa</taxon>
        <taxon>Arthropoda</taxon>
        <taxon>Hexapoda</taxon>
        <taxon>Insecta</taxon>
        <taxon>Pterygota</taxon>
        <taxon>Neoptera</taxon>
        <taxon>Endopterygota</taxon>
        <taxon>Coleoptera</taxon>
        <taxon>Polyphaga</taxon>
        <taxon>Cucujiformia</taxon>
        <taxon>Chrysomeloidea</taxon>
        <taxon>Chrysomelidae</taxon>
        <taxon>Bruchinae</taxon>
        <taxon>Bruchini</taxon>
        <taxon>Acanthoscelides</taxon>
    </lineage>
</organism>
<dbReference type="AlphaFoldDB" id="A0A9P0KT94"/>
<dbReference type="Proteomes" id="UP001152888">
    <property type="component" value="Unassembled WGS sequence"/>
</dbReference>
<keyword evidence="4" id="KW-1185">Reference proteome</keyword>
<feature type="chain" id="PRO_5040251465" evidence="2">
    <location>
        <begin position="17"/>
        <end position="295"/>
    </location>
</feature>
<proteinExistence type="predicted"/>
<dbReference type="OrthoDB" id="8192785at2759"/>
<evidence type="ECO:0000313" key="3">
    <source>
        <dbReference type="EMBL" id="CAH1976915.1"/>
    </source>
</evidence>
<comment type="caution">
    <text evidence="3">The sequence shown here is derived from an EMBL/GenBank/DDBJ whole genome shotgun (WGS) entry which is preliminary data.</text>
</comment>